<evidence type="ECO:0000313" key="2">
    <source>
        <dbReference type="EMBL" id="MEE7492407.1"/>
    </source>
</evidence>
<keyword evidence="3" id="KW-1185">Reference proteome</keyword>
<protein>
    <submittedName>
        <fullName evidence="2">Uncharacterized protein</fullName>
    </submittedName>
</protein>
<dbReference type="Proteomes" id="UP001355206">
    <property type="component" value="Unassembled WGS sequence"/>
</dbReference>
<gene>
    <name evidence="2" type="ORF">MOTC310_18770</name>
</gene>
<dbReference type="EMBL" id="MLCA01000010">
    <property type="protein sequence ID" value="MEE7492407.1"/>
    <property type="molecule type" value="Genomic_DNA"/>
</dbReference>
<feature type="signal peptide" evidence="1">
    <location>
        <begin position="1"/>
        <end position="20"/>
    </location>
</feature>
<evidence type="ECO:0000313" key="3">
    <source>
        <dbReference type="Proteomes" id="UP001355206"/>
    </source>
</evidence>
<evidence type="ECO:0000256" key="1">
    <source>
        <dbReference type="SAM" id="SignalP"/>
    </source>
</evidence>
<accession>A0ABU7TSW8</accession>
<comment type="caution">
    <text evidence="2">The sequence shown here is derived from an EMBL/GenBank/DDBJ whole genome shotgun (WGS) entry which is preliminary data.</text>
</comment>
<feature type="chain" id="PRO_5046552251" evidence="1">
    <location>
        <begin position="21"/>
        <end position="115"/>
    </location>
</feature>
<reference evidence="2 3" key="1">
    <citation type="journal article" date="2012" name="Genet. Mol. Biol.">
        <title>Analysis of 16S rRNA and mxaF genes revealing insights into Methylobacterium niche-specific plant association.</title>
        <authorList>
            <person name="Dourado M.N."/>
            <person name="Andreote F.D."/>
            <person name="Dini-Andreote F."/>
            <person name="Conti R."/>
            <person name="Araujo J.M."/>
            <person name="Araujo W.L."/>
        </authorList>
    </citation>
    <scope>NUCLEOTIDE SEQUENCE [LARGE SCALE GENOMIC DNA]</scope>
    <source>
        <strain evidence="2 3">TC3-10</strain>
    </source>
</reference>
<keyword evidence="1" id="KW-0732">Signal</keyword>
<sequence>MSRRSSFAAGMALLAALAGAEPAAALATEPADLPGPERAWHICVREAFDQQLTDRSRPGRERSALDLCKPQEDAYVAALMAAGPIDANRPALAWARTWMAYVVDPLRDWIASLHR</sequence>
<organism evidence="2 3">
    <name type="scientific">Methylobacterium oryzae</name>
    <dbReference type="NCBI Taxonomy" id="334852"/>
    <lineage>
        <taxon>Bacteria</taxon>
        <taxon>Pseudomonadati</taxon>
        <taxon>Pseudomonadota</taxon>
        <taxon>Alphaproteobacteria</taxon>
        <taxon>Hyphomicrobiales</taxon>
        <taxon>Methylobacteriaceae</taxon>
        <taxon>Methylobacterium</taxon>
    </lineage>
</organism>
<dbReference type="RefSeq" id="WP_331302907.1">
    <property type="nucleotide sequence ID" value="NZ_MLCA01000010.1"/>
</dbReference>
<proteinExistence type="predicted"/>
<name>A0ABU7TSW8_9HYPH</name>